<dbReference type="InterPro" id="IPR015422">
    <property type="entry name" value="PyrdxlP-dep_Trfase_small"/>
</dbReference>
<dbReference type="EMBL" id="JANURM010000001">
    <property type="protein sequence ID" value="MDL0087775.1"/>
    <property type="molecule type" value="Genomic_DNA"/>
</dbReference>
<dbReference type="InterPro" id="IPR027619">
    <property type="entry name" value="C-S_lyase_PatB-like"/>
</dbReference>
<evidence type="ECO:0000256" key="4">
    <source>
        <dbReference type="ARBA" id="ARBA00023239"/>
    </source>
</evidence>
<dbReference type="CDD" id="cd00609">
    <property type="entry name" value="AAT_like"/>
    <property type="match status" value="1"/>
</dbReference>
<evidence type="ECO:0000256" key="2">
    <source>
        <dbReference type="ARBA" id="ARBA00012224"/>
    </source>
</evidence>
<sequence length="394" mass="45675">MSLVDDFVREFYVERKGTNSLKHDALKRRFGDENLLGMWVADMDFKTPNEITNALNERVNHGVYGYSFVGDEYFDAFFSWQKDNYGVELKREWIRFNTGVVSAIYLAINAFTKPNDSVMIITPVYYPFKNSIIDNDRNLICSEALLKNGEYELDFDDIEQKIRQNNVKLFIHSSPHNPLGKVWSDDELSRLFEILTRHNVLIISDEIHQDFMMSSKPFISALNVQNGKFSDNLIVMTSASKTFNLACLLHSVTIFKNEKLAKIYDEMAKRFHQTETSILGVIAATFGYKYGKKWLESLKVTINFNYEILTESFKNENIEIFIAPLEGTYLAWLDLNPYTKDTKDFMQRRCGLAIDYGEWFGKNAKGFIRINLATKPEIIKTATTRIIKEIKANF</sequence>
<comment type="cofactor">
    <cofactor evidence="1">
        <name>pyridoxal 5'-phosphate</name>
        <dbReference type="ChEBI" id="CHEBI:597326"/>
    </cofactor>
</comment>
<dbReference type="GO" id="GO:0016829">
    <property type="term" value="F:lyase activity"/>
    <property type="evidence" value="ECO:0007669"/>
    <property type="project" value="UniProtKB-KW"/>
</dbReference>
<dbReference type="Gene3D" id="3.40.640.10">
    <property type="entry name" value="Type I PLP-dependent aspartate aminotransferase-like (Major domain)"/>
    <property type="match status" value="1"/>
</dbReference>
<dbReference type="InterPro" id="IPR015421">
    <property type="entry name" value="PyrdxlP-dep_Trfase_major"/>
</dbReference>
<reference evidence="7" key="1">
    <citation type="submission" date="2022-08" db="EMBL/GenBank/DDBJ databases">
        <authorList>
            <person name="Wang H."/>
        </authorList>
    </citation>
    <scope>NUCLEOTIDE SEQUENCE</scope>
    <source>
        <strain evidence="7">PS10</strain>
    </source>
</reference>
<keyword evidence="9" id="KW-1185">Reference proteome</keyword>
<gene>
    <name evidence="7" type="ORF">NYG85_00090</name>
    <name evidence="8" type="ORF">NYG85_01165</name>
</gene>
<evidence type="ECO:0000256" key="1">
    <source>
        <dbReference type="ARBA" id="ARBA00001933"/>
    </source>
</evidence>
<dbReference type="SUPFAM" id="SSF53383">
    <property type="entry name" value="PLP-dependent transferases"/>
    <property type="match status" value="1"/>
</dbReference>
<dbReference type="InterPro" id="IPR015424">
    <property type="entry name" value="PyrdxlP-dep_Trfase"/>
</dbReference>
<dbReference type="Pfam" id="PF00155">
    <property type="entry name" value="Aminotran_1_2"/>
    <property type="match status" value="1"/>
</dbReference>
<accession>A0ABT7HLW8</accession>
<comment type="similarity">
    <text evidence="5">Belongs to the class-II pyridoxal-phosphate-dependent aminotransferase family. MalY/PatB cystathionine beta-lyase subfamily.</text>
</comment>
<evidence type="ECO:0000259" key="6">
    <source>
        <dbReference type="Pfam" id="PF00155"/>
    </source>
</evidence>
<evidence type="ECO:0000313" key="7">
    <source>
        <dbReference type="EMBL" id="MDL0087775.1"/>
    </source>
</evidence>
<dbReference type="Proteomes" id="UP001173801">
    <property type="component" value="Unassembled WGS sequence"/>
</dbReference>
<protein>
    <recommendedName>
        <fullName evidence="2">cysteine-S-conjugate beta-lyase</fullName>
        <ecNumber evidence="2">4.4.1.13</ecNumber>
    </recommendedName>
</protein>
<keyword evidence="4 7" id="KW-0456">Lyase</keyword>
<dbReference type="InterPro" id="IPR004839">
    <property type="entry name" value="Aminotransferase_I/II_large"/>
</dbReference>
<dbReference type="InterPro" id="IPR051798">
    <property type="entry name" value="Class-II_PLP-Dep_Aminotrans"/>
</dbReference>
<proteinExistence type="inferred from homology"/>
<name>A0ABT7HLW8_9BACT</name>
<organism evidence="7 9">
    <name type="scientific">Campylobacter gastrosuis</name>
    <dbReference type="NCBI Taxonomy" id="2974576"/>
    <lineage>
        <taxon>Bacteria</taxon>
        <taxon>Pseudomonadati</taxon>
        <taxon>Campylobacterota</taxon>
        <taxon>Epsilonproteobacteria</taxon>
        <taxon>Campylobacterales</taxon>
        <taxon>Campylobacteraceae</taxon>
        <taxon>Campylobacter</taxon>
    </lineage>
</organism>
<dbReference type="EC" id="4.4.1.13" evidence="2"/>
<evidence type="ECO:0000313" key="8">
    <source>
        <dbReference type="EMBL" id="MDL0087986.1"/>
    </source>
</evidence>
<dbReference type="RefSeq" id="WP_284936501.1">
    <property type="nucleotide sequence ID" value="NZ_JANURM010000001.1"/>
</dbReference>
<reference evidence="7" key="2">
    <citation type="journal article" date="2023" name="Microorganisms">
        <title>Isolation and Genomic Characteristics of Cat-Borne Campylobacter felis sp. nov. and Sheep-Borne Campylobacter ovis sp. nov.</title>
        <authorList>
            <person name="Wang H."/>
            <person name="Li Y."/>
            <person name="Gu Y."/>
            <person name="Zhou G."/>
            <person name="Chen X."/>
            <person name="Zhang X."/>
            <person name="Shao Z."/>
            <person name="Zhang J."/>
            <person name="Zhang M."/>
        </authorList>
    </citation>
    <scope>NUCLEOTIDE SEQUENCE</scope>
    <source>
        <strain evidence="7">PS10</strain>
    </source>
</reference>
<evidence type="ECO:0000256" key="5">
    <source>
        <dbReference type="ARBA" id="ARBA00037974"/>
    </source>
</evidence>
<feature type="domain" description="Aminotransferase class I/classII large" evidence="6">
    <location>
        <begin position="42"/>
        <end position="386"/>
    </location>
</feature>
<dbReference type="EMBL" id="JANURM010000001">
    <property type="protein sequence ID" value="MDL0087986.1"/>
    <property type="molecule type" value="Genomic_DNA"/>
</dbReference>
<dbReference type="Gene3D" id="3.90.1150.10">
    <property type="entry name" value="Aspartate Aminotransferase, domain 1"/>
    <property type="match status" value="1"/>
</dbReference>
<dbReference type="PANTHER" id="PTHR43525:SF1">
    <property type="entry name" value="PROTEIN MALY"/>
    <property type="match status" value="1"/>
</dbReference>
<keyword evidence="3" id="KW-0663">Pyridoxal phosphate</keyword>
<evidence type="ECO:0000256" key="3">
    <source>
        <dbReference type="ARBA" id="ARBA00022898"/>
    </source>
</evidence>
<comment type="caution">
    <text evidence="7">The sequence shown here is derived from an EMBL/GenBank/DDBJ whole genome shotgun (WGS) entry which is preliminary data.</text>
</comment>
<dbReference type="NCBIfam" id="TIGR04350">
    <property type="entry name" value="C_S_lyase_PatB"/>
    <property type="match status" value="1"/>
</dbReference>
<dbReference type="PANTHER" id="PTHR43525">
    <property type="entry name" value="PROTEIN MALY"/>
    <property type="match status" value="1"/>
</dbReference>
<evidence type="ECO:0000313" key="9">
    <source>
        <dbReference type="Proteomes" id="UP001173801"/>
    </source>
</evidence>